<feature type="region of interest" description="Disordered" evidence="6">
    <location>
        <begin position="1"/>
        <end position="54"/>
    </location>
</feature>
<dbReference type="InterPro" id="IPR014978">
    <property type="entry name" value="Gln-Leu-Gln_QLQ"/>
</dbReference>
<evidence type="ECO:0000256" key="2">
    <source>
        <dbReference type="ARBA" id="ARBA00008122"/>
    </source>
</evidence>
<keyword evidence="7" id="KW-0472">Membrane</keyword>
<dbReference type="InterPro" id="IPR031137">
    <property type="entry name" value="GRF"/>
</dbReference>
<evidence type="ECO:0000256" key="1">
    <source>
        <dbReference type="ARBA" id="ARBA00004123"/>
    </source>
</evidence>
<feature type="compositionally biased region" description="Polar residues" evidence="6">
    <location>
        <begin position="398"/>
        <end position="412"/>
    </location>
</feature>
<feature type="region of interest" description="Disordered" evidence="6">
    <location>
        <begin position="398"/>
        <end position="487"/>
    </location>
</feature>
<keyword evidence="7" id="KW-0812">Transmembrane</keyword>
<dbReference type="PROSITE" id="PS51666">
    <property type="entry name" value="QLQ"/>
    <property type="match status" value="1"/>
</dbReference>
<dbReference type="SMART" id="SM00951">
    <property type="entry name" value="QLQ"/>
    <property type="match status" value="1"/>
</dbReference>
<accession>A0ABQ8HA93</accession>
<evidence type="ECO:0000256" key="6">
    <source>
        <dbReference type="SAM" id="MobiDB-lite"/>
    </source>
</evidence>
<evidence type="ECO:0000259" key="8">
    <source>
        <dbReference type="PROSITE" id="PS51666"/>
    </source>
</evidence>
<dbReference type="Pfam" id="PF08880">
    <property type="entry name" value="QLQ"/>
    <property type="match status" value="1"/>
</dbReference>
<evidence type="ECO:0000256" key="3">
    <source>
        <dbReference type="ARBA" id="ARBA00023242"/>
    </source>
</evidence>
<comment type="subcellular location">
    <subcellularLocation>
        <location evidence="1 4 5">Nucleus</location>
    </subcellularLocation>
</comment>
<comment type="similarity">
    <text evidence="2 5">Belongs to the GRF family.</text>
</comment>
<dbReference type="PROSITE" id="PS51667">
    <property type="entry name" value="WRC"/>
    <property type="match status" value="1"/>
</dbReference>
<protein>
    <recommendedName>
        <fullName evidence="5">Growth-regulating factor</fullName>
    </recommendedName>
</protein>
<proteinExistence type="inferred from homology"/>
<comment type="function">
    <text evidence="5">Transcription activator.</text>
</comment>
<evidence type="ECO:0000256" key="4">
    <source>
        <dbReference type="PROSITE-ProRule" id="PRU01002"/>
    </source>
</evidence>
<feature type="domain" description="WRC" evidence="9">
    <location>
        <begin position="155"/>
        <end position="199"/>
    </location>
</feature>
<feature type="short sequence motif" description="Bipartite nuclear localization signal" evidence="4">
    <location>
        <begin position="188"/>
        <end position="195"/>
    </location>
</feature>
<comment type="domain">
    <text evidence="5">The QLQ domain and WRC domain may be involved in protein-protein interaction and DNA-binding, respectively.</text>
</comment>
<keyword evidence="3 4" id="KW-0539">Nucleus</keyword>
<evidence type="ECO:0000256" key="7">
    <source>
        <dbReference type="SAM" id="Phobius"/>
    </source>
</evidence>
<evidence type="ECO:0000259" key="9">
    <source>
        <dbReference type="PROSITE" id="PS51667"/>
    </source>
</evidence>
<dbReference type="PANTHER" id="PTHR31602">
    <property type="entry name" value="GROWTH-REGULATING FACTOR 5"/>
    <property type="match status" value="1"/>
</dbReference>
<keyword evidence="5" id="KW-0804">Transcription</keyword>
<dbReference type="InterPro" id="IPR014977">
    <property type="entry name" value="WRC_dom"/>
</dbReference>
<feature type="short sequence motif" description="Bipartite nuclear localization signal" evidence="4">
    <location>
        <begin position="160"/>
        <end position="170"/>
    </location>
</feature>
<feature type="compositionally biased region" description="Polar residues" evidence="6">
    <location>
        <begin position="478"/>
        <end position="487"/>
    </location>
</feature>
<keyword evidence="5" id="KW-0805">Transcription regulation</keyword>
<evidence type="ECO:0000313" key="10">
    <source>
        <dbReference type="EMBL" id="KAH7553403.1"/>
    </source>
</evidence>
<dbReference type="Pfam" id="PF08879">
    <property type="entry name" value="WRC"/>
    <property type="match status" value="1"/>
</dbReference>
<dbReference type="PANTHER" id="PTHR31602:SF63">
    <property type="entry name" value="GROWTH-REGULATING FACTOR 3"/>
    <property type="match status" value="1"/>
</dbReference>
<feature type="compositionally biased region" description="Low complexity" evidence="6">
    <location>
        <begin position="458"/>
        <end position="467"/>
    </location>
</feature>
<dbReference type="Proteomes" id="UP000827721">
    <property type="component" value="Unassembled WGS sequence"/>
</dbReference>
<keyword evidence="5" id="KW-0010">Activator</keyword>
<feature type="region of interest" description="Disordered" evidence="6">
    <location>
        <begin position="188"/>
        <end position="214"/>
    </location>
</feature>
<sequence length="487" mass="53614">MELHLKQWRDQHESEQQPSAKIPKHFLEPHQPQQHHQHQQQQQQQPSGTGYSSALPLFLPEPTSKVSTLSAFPDSTTRFPKMGSYFSLAQWQELELQALIYRYMLAGAAVPSELLQPIKKSLLHSSPYNFLQHYSHYQPAALMQSAGYWGRAAMDPEPGRCRRTDGKKWRCSRDVVAGNKYCERHMHRGRNRSRKPVEIPTPNPPTTTTTTTGPIIGSGGGAAGCLKSTTTTTIAASPLGVVANGPHFGLSGPSPSIDLLHFNQRTLVGSQDNMSDNMGNSLRFCTNRPQPHLLKDMMLMLYQFTCFLFLASSFFFYFFSLCHVGLSLCSSSVSKTDDKGVFESQNNGVNNRSDGHILRHFFDDWPRSLQEESNNNNNATSNGASTLNSVTSLSISMPGNSSDVSLKLSTGNGEEELGRGQHGRGEEEQQQQQLNWVTGWGSNQAASMGGPLAEALRSSTSNSSPTSVLHHQLPRGSASGTTSYVST</sequence>
<organism evidence="10 11">
    <name type="scientific">Xanthoceras sorbifolium</name>
    <dbReference type="NCBI Taxonomy" id="99658"/>
    <lineage>
        <taxon>Eukaryota</taxon>
        <taxon>Viridiplantae</taxon>
        <taxon>Streptophyta</taxon>
        <taxon>Embryophyta</taxon>
        <taxon>Tracheophyta</taxon>
        <taxon>Spermatophyta</taxon>
        <taxon>Magnoliopsida</taxon>
        <taxon>eudicotyledons</taxon>
        <taxon>Gunneridae</taxon>
        <taxon>Pentapetalae</taxon>
        <taxon>rosids</taxon>
        <taxon>malvids</taxon>
        <taxon>Sapindales</taxon>
        <taxon>Sapindaceae</taxon>
        <taxon>Xanthoceroideae</taxon>
        <taxon>Xanthoceras</taxon>
    </lineage>
</organism>
<evidence type="ECO:0000313" key="11">
    <source>
        <dbReference type="Proteomes" id="UP000827721"/>
    </source>
</evidence>
<feature type="transmembrane region" description="Helical" evidence="7">
    <location>
        <begin position="299"/>
        <end position="319"/>
    </location>
</feature>
<keyword evidence="7" id="KW-1133">Transmembrane helix</keyword>
<feature type="compositionally biased region" description="Basic and acidic residues" evidence="6">
    <location>
        <begin position="416"/>
        <end position="427"/>
    </location>
</feature>
<evidence type="ECO:0000256" key="5">
    <source>
        <dbReference type="RuleBase" id="RU367127"/>
    </source>
</evidence>
<feature type="compositionally biased region" description="Basic and acidic residues" evidence="6">
    <location>
        <begin position="1"/>
        <end position="15"/>
    </location>
</feature>
<keyword evidence="11" id="KW-1185">Reference proteome</keyword>
<comment type="caution">
    <text evidence="10">The sequence shown here is derived from an EMBL/GenBank/DDBJ whole genome shotgun (WGS) entry which is preliminary data.</text>
</comment>
<feature type="domain" description="QLQ" evidence="8">
    <location>
        <begin position="85"/>
        <end position="120"/>
    </location>
</feature>
<reference evidence="10 11" key="1">
    <citation type="submission" date="2021-02" db="EMBL/GenBank/DDBJ databases">
        <title>Plant Genome Project.</title>
        <authorList>
            <person name="Zhang R.-G."/>
        </authorList>
    </citation>
    <scope>NUCLEOTIDE SEQUENCE [LARGE SCALE GENOMIC DNA]</scope>
    <source>
        <tissue evidence="10">Leaves</tissue>
    </source>
</reference>
<name>A0ABQ8HA93_9ROSI</name>
<dbReference type="EMBL" id="JAFEMO010000012">
    <property type="protein sequence ID" value="KAH7553403.1"/>
    <property type="molecule type" value="Genomic_DNA"/>
</dbReference>
<gene>
    <name evidence="10" type="ORF">JRO89_XS12G0007800</name>
</gene>